<organism evidence="1 2">
    <name type="scientific">Ammonicoccus fulvus</name>
    <dbReference type="NCBI Taxonomy" id="3138240"/>
    <lineage>
        <taxon>Bacteria</taxon>
        <taxon>Bacillati</taxon>
        <taxon>Actinomycetota</taxon>
        <taxon>Actinomycetes</taxon>
        <taxon>Propionibacteriales</taxon>
        <taxon>Propionibacteriaceae</taxon>
        <taxon>Ammonicoccus</taxon>
    </lineage>
</organism>
<protein>
    <submittedName>
        <fullName evidence="1">Uncharacterized protein</fullName>
    </submittedName>
</protein>
<evidence type="ECO:0000313" key="1">
    <source>
        <dbReference type="EMBL" id="XAN08461.1"/>
    </source>
</evidence>
<dbReference type="EMBL" id="CP154795">
    <property type="protein sequence ID" value="XAN08461.1"/>
    <property type="molecule type" value="Genomic_DNA"/>
</dbReference>
<sequence>MRKDPLQNLPGFRTGVRVSMRIVDHDGAADRLGLVLEVDDDSVVVENRAGEQERIDRSTIRLAKLVPTVARGRNPRHAPRELLEALAHDAVLGAPAGSACWIARLGEVVDHLDDAGVRPVPGQSDTRTAAGRGESRGLVNGEWAAVRLAAAEDFDALAAWAARRNARNVVVTSGLSEEALSNLGLERL</sequence>
<dbReference type="Proteomes" id="UP001442841">
    <property type="component" value="Chromosome"/>
</dbReference>
<name>A0ABZ3FQU6_9ACTN</name>
<gene>
    <name evidence="1" type="ORF">AADG42_14515</name>
</gene>
<evidence type="ECO:0000313" key="2">
    <source>
        <dbReference type="Proteomes" id="UP001442841"/>
    </source>
</evidence>
<keyword evidence="2" id="KW-1185">Reference proteome</keyword>
<proteinExistence type="predicted"/>
<accession>A0ABZ3FQU6</accession>
<dbReference type="RefSeq" id="WP_425309916.1">
    <property type="nucleotide sequence ID" value="NZ_CP154795.1"/>
</dbReference>
<reference evidence="1 2" key="1">
    <citation type="submission" date="2024-04" db="EMBL/GenBank/DDBJ databases">
        <title>Isolation of an actinomycete strain from pig manure.</title>
        <authorList>
            <person name="Gong T."/>
            <person name="Yu Z."/>
            <person name="An M."/>
            <person name="Wei C."/>
            <person name="Yang W."/>
            <person name="Liu L."/>
        </authorList>
    </citation>
    <scope>NUCLEOTIDE SEQUENCE [LARGE SCALE GENOMIC DNA]</scope>
    <source>
        <strain evidence="1 2">ZF39</strain>
    </source>
</reference>